<keyword evidence="2" id="KW-1185">Reference proteome</keyword>
<name>A0A239EGG8_9RHOB</name>
<dbReference type="Pfam" id="PF19717">
    <property type="entry name" value="DUF6212"/>
    <property type="match status" value="1"/>
</dbReference>
<dbReference type="AlphaFoldDB" id="A0A239EGG8"/>
<sequence>MLQPTGPFIAIAPSDSHRDELNDLPLPVAVLSVDEAGAPIARLADTSLSQANAYAQMVGMLVLSPEAATEAAAIADAWSARFGTDLPPTLDLSQPQDAPRTAILSWLVATLADGRATQAARNVQLQRDLGALRSVHEATQTAFSRLETYVYKLGGPARTLAFQLEPIRSRPPVTLQNKDRAEQRLPMSSAGLSDVAVSIAERPGDADGQLDLSLELQESGEIVAEWTVPAAELQEGWLRLSRAVSLATDRQTVILRVQWQGSSQLKLSQTIAHPDPRFRVSRNSVPQEAVLAAAGWSCVAGTSLPHPAGAWADRIIHPRRWIVPTQALREAHSASPDGTVAYSDALGGLTVTPTSAGPAIARISGAGVPGMQQIICGVETKADAGPTVEYALAILPAEPDRSGPIGVAALAAGTMTDWVPLPVARWAEIQLFLEAPLDAPSDICVLTRLQEADIESETAVPDDLRCCVFNIRANA</sequence>
<protein>
    <submittedName>
        <fullName evidence="1">Uncharacterized protein</fullName>
    </submittedName>
</protein>
<dbReference type="RefSeq" id="WP_089231866.1">
    <property type="nucleotide sequence ID" value="NZ_FZOY01000002.1"/>
</dbReference>
<evidence type="ECO:0000313" key="2">
    <source>
        <dbReference type="Proteomes" id="UP000198426"/>
    </source>
</evidence>
<dbReference type="InterPro" id="IPR046184">
    <property type="entry name" value="DUF6212"/>
</dbReference>
<gene>
    <name evidence="1" type="ORF">SAMN05421757_102142</name>
</gene>
<dbReference type="EMBL" id="FZOY01000002">
    <property type="protein sequence ID" value="SNS43755.1"/>
    <property type="molecule type" value="Genomic_DNA"/>
</dbReference>
<dbReference type="OrthoDB" id="7760693at2"/>
<proteinExistence type="predicted"/>
<organism evidence="1 2">
    <name type="scientific">Tropicimonas sediminicola</name>
    <dbReference type="NCBI Taxonomy" id="1031541"/>
    <lineage>
        <taxon>Bacteria</taxon>
        <taxon>Pseudomonadati</taxon>
        <taxon>Pseudomonadota</taxon>
        <taxon>Alphaproteobacteria</taxon>
        <taxon>Rhodobacterales</taxon>
        <taxon>Roseobacteraceae</taxon>
        <taxon>Tropicimonas</taxon>
    </lineage>
</organism>
<reference evidence="1 2" key="1">
    <citation type="submission" date="2017-06" db="EMBL/GenBank/DDBJ databases">
        <authorList>
            <person name="Kim H.J."/>
            <person name="Triplett B.A."/>
        </authorList>
    </citation>
    <scope>NUCLEOTIDE SEQUENCE [LARGE SCALE GENOMIC DNA]</scope>
    <source>
        <strain evidence="1 2">DSM 29339</strain>
    </source>
</reference>
<evidence type="ECO:0000313" key="1">
    <source>
        <dbReference type="EMBL" id="SNS43755.1"/>
    </source>
</evidence>
<dbReference type="Proteomes" id="UP000198426">
    <property type="component" value="Unassembled WGS sequence"/>
</dbReference>
<accession>A0A239EGG8</accession>